<name>A0A8H9CFS2_9GAMM</name>
<dbReference type="Proteomes" id="UP000643672">
    <property type="component" value="Unassembled WGS sequence"/>
</dbReference>
<protein>
    <submittedName>
        <fullName evidence="1">Uncharacterized protein</fullName>
    </submittedName>
</protein>
<proteinExistence type="predicted"/>
<dbReference type="EMBL" id="CAESAQ020000062">
    <property type="protein sequence ID" value="CAB5500655.1"/>
    <property type="molecule type" value="Genomic_DNA"/>
</dbReference>
<reference evidence="1 2" key="1">
    <citation type="submission" date="2020-05" db="EMBL/GenBank/DDBJ databases">
        <authorList>
            <person name="Petersen J."/>
            <person name="Sayavedra L."/>
        </authorList>
    </citation>
    <scope>NUCLEOTIDE SEQUENCE [LARGE SCALE GENOMIC DNA]</scope>
    <source>
        <strain evidence="1">B thermophilus SOXS</strain>
    </source>
</reference>
<comment type="caution">
    <text evidence="1">The sequence shown here is derived from an EMBL/GenBank/DDBJ whole genome shotgun (WGS) entry which is preliminary data.</text>
</comment>
<accession>A0A8H9CFS2</accession>
<keyword evidence="2" id="KW-1185">Reference proteome</keyword>
<evidence type="ECO:0000313" key="2">
    <source>
        <dbReference type="Proteomes" id="UP000643672"/>
    </source>
</evidence>
<organism evidence="1 2">
    <name type="scientific">Bathymodiolus thermophilus thioautotrophic gill symbiont</name>
    <dbReference type="NCBI Taxonomy" id="2360"/>
    <lineage>
        <taxon>Bacteria</taxon>
        <taxon>Pseudomonadati</taxon>
        <taxon>Pseudomonadota</taxon>
        <taxon>Gammaproteobacteria</taxon>
        <taxon>sulfur-oxidizing symbionts</taxon>
    </lineage>
</organism>
<sequence>MNFFGYQLLEFLLSTVTQHKAKPIISENPPEGIIRVKEVSSMAERYQEPLYGG</sequence>
<gene>
    <name evidence="1" type="ORF">THERMOS_1241</name>
</gene>
<dbReference type="RefSeq" id="WP_202763088.1">
    <property type="nucleotide sequence ID" value="NZ_CAESAQ020000062.1"/>
</dbReference>
<evidence type="ECO:0000313" key="1">
    <source>
        <dbReference type="EMBL" id="CAB5500655.1"/>
    </source>
</evidence>
<dbReference type="AlphaFoldDB" id="A0A8H9CFS2"/>